<reference evidence="2 3" key="1">
    <citation type="submission" date="2013-04" db="EMBL/GenBank/DDBJ databases">
        <authorList>
            <person name="Kuznetsov B."/>
            <person name="Ivanovsky R."/>
        </authorList>
    </citation>
    <scope>NUCLEOTIDE SEQUENCE [LARGE SCALE GENOMIC DNA]</scope>
    <source>
        <strain evidence="2 3">MGU-K5</strain>
    </source>
</reference>
<gene>
    <name evidence="2" type="ORF">K678_14367</name>
</gene>
<comment type="caution">
    <text evidence="2">The sequence shown here is derived from an EMBL/GenBank/DDBJ whole genome shotgun (WGS) entry which is preliminary data.</text>
</comment>
<dbReference type="EMBL" id="AQPH01000069">
    <property type="protein sequence ID" value="EPY00767.1"/>
    <property type="molecule type" value="Genomic_DNA"/>
</dbReference>
<evidence type="ECO:0000313" key="3">
    <source>
        <dbReference type="Proteomes" id="UP000015350"/>
    </source>
</evidence>
<evidence type="ECO:0000256" key="1">
    <source>
        <dbReference type="SAM" id="MobiDB-lite"/>
    </source>
</evidence>
<dbReference type="AlphaFoldDB" id="S9S4A2"/>
<feature type="compositionally biased region" description="Pro residues" evidence="1">
    <location>
        <begin position="55"/>
        <end position="66"/>
    </location>
</feature>
<accession>S9S4A2</accession>
<feature type="region of interest" description="Disordered" evidence="1">
    <location>
        <begin position="42"/>
        <end position="66"/>
    </location>
</feature>
<feature type="compositionally biased region" description="Low complexity" evidence="1">
    <location>
        <begin position="44"/>
        <end position="54"/>
    </location>
</feature>
<sequence length="66" mass="7083">MTDSQDAGVKVRYALYMPLGGFMRGALTQEKFIQELVSRGILMPPTDTAPSSDPVDPPSPVSPNFG</sequence>
<protein>
    <submittedName>
        <fullName evidence="2">Uncharacterized protein</fullName>
    </submittedName>
</protein>
<organism evidence="2 3">
    <name type="scientific">Magnetospirillum fulvum MGU-K5</name>
    <dbReference type="NCBI Taxonomy" id="1316936"/>
    <lineage>
        <taxon>Bacteria</taxon>
        <taxon>Pseudomonadati</taxon>
        <taxon>Pseudomonadota</taxon>
        <taxon>Alphaproteobacteria</taxon>
        <taxon>Rhodospirillales</taxon>
        <taxon>Rhodospirillaceae</taxon>
        <taxon>Magnetospirillum</taxon>
    </lineage>
</organism>
<evidence type="ECO:0000313" key="2">
    <source>
        <dbReference type="EMBL" id="EPY00767.1"/>
    </source>
</evidence>
<name>S9S4A2_MAGFU</name>
<dbReference type="OrthoDB" id="9987561at2"/>
<dbReference type="Proteomes" id="UP000015350">
    <property type="component" value="Unassembled WGS sequence"/>
</dbReference>
<dbReference type="STRING" id="1316936.K678_14367"/>
<proteinExistence type="predicted"/>
<dbReference type="RefSeq" id="WP_021133162.1">
    <property type="nucleotide sequence ID" value="NZ_AQPH01000069.1"/>
</dbReference>